<feature type="compositionally biased region" description="Polar residues" evidence="1">
    <location>
        <begin position="197"/>
        <end position="212"/>
    </location>
</feature>
<dbReference type="AlphaFoldDB" id="E4XEM0"/>
<dbReference type="EMBL" id="FN653042">
    <property type="protein sequence ID" value="CBY19515.1"/>
    <property type="molecule type" value="Genomic_DNA"/>
</dbReference>
<feature type="region of interest" description="Disordered" evidence="1">
    <location>
        <begin position="354"/>
        <end position="411"/>
    </location>
</feature>
<dbReference type="InterPro" id="IPR035979">
    <property type="entry name" value="RBD_domain_sf"/>
</dbReference>
<evidence type="ECO:0000313" key="2">
    <source>
        <dbReference type="EMBL" id="CBY19515.1"/>
    </source>
</evidence>
<feature type="compositionally biased region" description="Polar residues" evidence="1">
    <location>
        <begin position="358"/>
        <end position="382"/>
    </location>
</feature>
<dbReference type="InterPro" id="IPR012677">
    <property type="entry name" value="Nucleotide-bd_a/b_plait_sf"/>
</dbReference>
<accession>E4XEM0</accession>
<gene>
    <name evidence="2" type="ORF">GSOID_T00008661001</name>
</gene>
<dbReference type="OrthoDB" id="435402at2759"/>
<dbReference type="SUPFAM" id="SSF54928">
    <property type="entry name" value="RNA-binding domain, RBD"/>
    <property type="match status" value="1"/>
</dbReference>
<feature type="compositionally biased region" description="Low complexity" evidence="1">
    <location>
        <begin position="383"/>
        <end position="403"/>
    </location>
</feature>
<reference evidence="2" key="1">
    <citation type="journal article" date="2010" name="Science">
        <title>Plasticity of animal genome architecture unmasked by rapid evolution of a pelagic tunicate.</title>
        <authorList>
            <person name="Denoeud F."/>
            <person name="Henriet S."/>
            <person name="Mungpakdee S."/>
            <person name="Aury J.M."/>
            <person name="Da Silva C."/>
            <person name="Brinkmann H."/>
            <person name="Mikhaleva J."/>
            <person name="Olsen L.C."/>
            <person name="Jubin C."/>
            <person name="Canestro C."/>
            <person name="Bouquet J.M."/>
            <person name="Danks G."/>
            <person name="Poulain J."/>
            <person name="Campsteijn C."/>
            <person name="Adamski M."/>
            <person name="Cross I."/>
            <person name="Yadetie F."/>
            <person name="Muffato M."/>
            <person name="Louis A."/>
            <person name="Butcher S."/>
            <person name="Tsagkogeorga G."/>
            <person name="Konrad A."/>
            <person name="Singh S."/>
            <person name="Jensen M.F."/>
            <person name="Cong E.H."/>
            <person name="Eikeseth-Otteraa H."/>
            <person name="Noel B."/>
            <person name="Anthouard V."/>
            <person name="Porcel B.M."/>
            <person name="Kachouri-Lafond R."/>
            <person name="Nishino A."/>
            <person name="Ugolini M."/>
            <person name="Chourrout P."/>
            <person name="Nishida H."/>
            <person name="Aasland R."/>
            <person name="Huzurbazar S."/>
            <person name="Westhof E."/>
            <person name="Delsuc F."/>
            <person name="Lehrach H."/>
            <person name="Reinhardt R."/>
            <person name="Weissenbach J."/>
            <person name="Roy S.W."/>
            <person name="Artiguenave F."/>
            <person name="Postlethwait J.H."/>
            <person name="Manak J.R."/>
            <person name="Thompson E.M."/>
            <person name="Jaillon O."/>
            <person name="Du Pasquier L."/>
            <person name="Boudinot P."/>
            <person name="Liberles D.A."/>
            <person name="Volff J.N."/>
            <person name="Philippe H."/>
            <person name="Lenhard B."/>
            <person name="Roest Crollius H."/>
            <person name="Wincker P."/>
            <person name="Chourrout D."/>
        </authorList>
    </citation>
    <scope>NUCLEOTIDE SEQUENCE [LARGE SCALE GENOMIC DNA]</scope>
</reference>
<sequence>MRQNSLAAQLSRARRVTGGAVTNSRVARGRWRALSSEHSRLRWRRIHSANRDRNRKITHIKINKENGKYSRIVGEKRLCNKKNPVKKKKARDQNGLVSILTFLDLHNQTKTINEKMQFNQDQAQALWSHQIAGLQQHMMAAQAQAQPQTANFAPQGVSFGAAQGLPFINPLLAQVQIQQQLQLQQLQRLLEAQKLFNSPRSQQHSRSGHGTPNHNQKNNRKQFKNRQNNAVNNAASGNSASNAPEEEKAQPFKRIVAINLPAKYQSVEALTSVFHPYGDVNIVRVLKPGKNIPADIKQWIRLIPDLGRAACAVIDFETARAAKFAVHVFRQRENEMGFRCALLKPGVDEKLYSERETSVSTTKMDLNMSSSLDTSDSGVTSEDATSGDSVRSSSASERSTSSETEILSDSDGEHNLKLSKFNKIQFSNVQIAPKTVSVPTPLPIKPVAKQVVVSVSEPKIYSRDFLTNFSKINTRPSGLPDLGYITLAEKLESEAIRQPRGPRAGTKGFKLRIQLTNTATTTSSNTT</sequence>
<name>E4XEM0_OIKDI</name>
<feature type="region of interest" description="Disordered" evidence="1">
    <location>
        <begin position="197"/>
        <end position="219"/>
    </location>
</feature>
<dbReference type="GO" id="GO:0003676">
    <property type="term" value="F:nucleic acid binding"/>
    <property type="evidence" value="ECO:0007669"/>
    <property type="project" value="InterPro"/>
</dbReference>
<protein>
    <submittedName>
        <fullName evidence="2">Uncharacterized protein</fullName>
    </submittedName>
</protein>
<dbReference type="Proteomes" id="UP000001307">
    <property type="component" value="Unassembled WGS sequence"/>
</dbReference>
<evidence type="ECO:0000313" key="3">
    <source>
        <dbReference type="Proteomes" id="UP000001307"/>
    </source>
</evidence>
<keyword evidence="3" id="KW-1185">Reference proteome</keyword>
<proteinExistence type="predicted"/>
<evidence type="ECO:0000256" key="1">
    <source>
        <dbReference type="SAM" id="MobiDB-lite"/>
    </source>
</evidence>
<dbReference type="Gene3D" id="3.30.70.330">
    <property type="match status" value="1"/>
</dbReference>
<organism evidence="2">
    <name type="scientific">Oikopleura dioica</name>
    <name type="common">Tunicate</name>
    <dbReference type="NCBI Taxonomy" id="34765"/>
    <lineage>
        <taxon>Eukaryota</taxon>
        <taxon>Metazoa</taxon>
        <taxon>Chordata</taxon>
        <taxon>Tunicata</taxon>
        <taxon>Appendicularia</taxon>
        <taxon>Copelata</taxon>
        <taxon>Oikopleuridae</taxon>
        <taxon>Oikopleura</taxon>
    </lineage>
</organism>
<dbReference type="InParanoid" id="E4XEM0"/>